<dbReference type="Pfam" id="PF00581">
    <property type="entry name" value="Rhodanese"/>
    <property type="match status" value="1"/>
</dbReference>
<evidence type="ECO:0000259" key="1">
    <source>
        <dbReference type="PROSITE" id="PS50206"/>
    </source>
</evidence>
<dbReference type="InterPro" id="IPR036873">
    <property type="entry name" value="Rhodanese-like_dom_sf"/>
</dbReference>
<name>A0A518K535_9BACT</name>
<dbReference type="PANTHER" id="PTHR43031:SF16">
    <property type="entry name" value="OXIDOREDUCTASE"/>
    <property type="match status" value="1"/>
</dbReference>
<keyword evidence="3" id="KW-1185">Reference proteome</keyword>
<dbReference type="InterPro" id="IPR001763">
    <property type="entry name" value="Rhodanese-like_dom"/>
</dbReference>
<dbReference type="Gene3D" id="3.40.250.10">
    <property type="entry name" value="Rhodanese-like domain"/>
    <property type="match status" value="1"/>
</dbReference>
<dbReference type="AlphaFoldDB" id="A0A518K535"/>
<dbReference type="InterPro" id="IPR050229">
    <property type="entry name" value="GlpE_sulfurtransferase"/>
</dbReference>
<dbReference type="PANTHER" id="PTHR43031">
    <property type="entry name" value="FAD-DEPENDENT OXIDOREDUCTASE"/>
    <property type="match status" value="1"/>
</dbReference>
<accession>A0A518K535</accession>
<sequence length="109" mass="12007">MQSISALKLAEMKQTNQDFLLVNTLPSKHFDSTKIEGAVNIPQDQSDFAQRVEEEASGKSQQVVVYCASSSCDSSEKAAKKLEDAGFTQVIDFTDGAKGWQELQTMSKR</sequence>
<reference evidence="2 3" key="1">
    <citation type="submission" date="2019-02" db="EMBL/GenBank/DDBJ databases">
        <title>Deep-cultivation of Planctomycetes and their phenomic and genomic characterization uncovers novel biology.</title>
        <authorList>
            <person name="Wiegand S."/>
            <person name="Jogler M."/>
            <person name="Boedeker C."/>
            <person name="Pinto D."/>
            <person name="Vollmers J."/>
            <person name="Rivas-Marin E."/>
            <person name="Kohn T."/>
            <person name="Peeters S.H."/>
            <person name="Heuer A."/>
            <person name="Rast P."/>
            <person name="Oberbeckmann S."/>
            <person name="Bunk B."/>
            <person name="Jeske O."/>
            <person name="Meyerdierks A."/>
            <person name="Storesund J.E."/>
            <person name="Kallscheuer N."/>
            <person name="Luecker S."/>
            <person name="Lage O.M."/>
            <person name="Pohl T."/>
            <person name="Merkel B.J."/>
            <person name="Hornburger P."/>
            <person name="Mueller R.-W."/>
            <person name="Bruemmer F."/>
            <person name="Labrenz M."/>
            <person name="Spormann A.M."/>
            <person name="Op den Camp H."/>
            <person name="Overmann J."/>
            <person name="Amann R."/>
            <person name="Jetten M.S.M."/>
            <person name="Mascher T."/>
            <person name="Medema M.H."/>
            <person name="Devos D.P."/>
            <person name="Kaster A.-K."/>
            <person name="Ovreas L."/>
            <person name="Rohde M."/>
            <person name="Galperin M.Y."/>
            <person name="Jogler C."/>
        </authorList>
    </citation>
    <scope>NUCLEOTIDE SEQUENCE [LARGE SCALE GENOMIC DNA]</scope>
    <source>
        <strain evidence="2 3">Spa11</strain>
    </source>
</reference>
<dbReference type="Proteomes" id="UP000316426">
    <property type="component" value="Chromosome"/>
</dbReference>
<proteinExistence type="predicted"/>
<dbReference type="EMBL" id="CP036349">
    <property type="protein sequence ID" value="QDV72910.1"/>
    <property type="molecule type" value="Genomic_DNA"/>
</dbReference>
<dbReference type="RefSeq" id="WP_145108994.1">
    <property type="nucleotide sequence ID" value="NZ_CP036349.1"/>
</dbReference>
<evidence type="ECO:0000313" key="2">
    <source>
        <dbReference type="EMBL" id="QDV72910.1"/>
    </source>
</evidence>
<dbReference type="KEGG" id="bmei:Spa11_10940"/>
<evidence type="ECO:0000313" key="3">
    <source>
        <dbReference type="Proteomes" id="UP000316426"/>
    </source>
</evidence>
<gene>
    <name evidence="2" type="ORF">Spa11_10940</name>
</gene>
<dbReference type="SUPFAM" id="SSF52821">
    <property type="entry name" value="Rhodanese/Cell cycle control phosphatase"/>
    <property type="match status" value="1"/>
</dbReference>
<dbReference type="SMART" id="SM00450">
    <property type="entry name" value="RHOD"/>
    <property type="match status" value="1"/>
</dbReference>
<organism evidence="2 3">
    <name type="scientific">Botrimarina mediterranea</name>
    <dbReference type="NCBI Taxonomy" id="2528022"/>
    <lineage>
        <taxon>Bacteria</taxon>
        <taxon>Pseudomonadati</taxon>
        <taxon>Planctomycetota</taxon>
        <taxon>Planctomycetia</taxon>
        <taxon>Pirellulales</taxon>
        <taxon>Lacipirellulaceae</taxon>
        <taxon>Botrimarina</taxon>
    </lineage>
</organism>
<dbReference type="CDD" id="cd00158">
    <property type="entry name" value="RHOD"/>
    <property type="match status" value="1"/>
</dbReference>
<feature type="domain" description="Rhodanese" evidence="1">
    <location>
        <begin position="15"/>
        <end position="105"/>
    </location>
</feature>
<dbReference type="PROSITE" id="PS50206">
    <property type="entry name" value="RHODANESE_3"/>
    <property type="match status" value="1"/>
</dbReference>
<protein>
    <submittedName>
        <fullName evidence="2">Molybdopterin biosynthesis protein MoeB</fullName>
    </submittedName>
</protein>